<feature type="compositionally biased region" description="Polar residues" evidence="1">
    <location>
        <begin position="1"/>
        <end position="19"/>
    </location>
</feature>
<evidence type="ECO:0000313" key="3">
    <source>
        <dbReference type="Proteomes" id="UP001066276"/>
    </source>
</evidence>
<comment type="caution">
    <text evidence="2">The sequence shown here is derived from an EMBL/GenBank/DDBJ whole genome shotgun (WGS) entry which is preliminary data.</text>
</comment>
<reference evidence="2" key="1">
    <citation type="journal article" date="2022" name="bioRxiv">
        <title>Sequencing and chromosome-scale assembly of the giantPleurodeles waltlgenome.</title>
        <authorList>
            <person name="Brown T."/>
            <person name="Elewa A."/>
            <person name="Iarovenko S."/>
            <person name="Subramanian E."/>
            <person name="Araus A.J."/>
            <person name="Petzold A."/>
            <person name="Susuki M."/>
            <person name="Suzuki K.-i.T."/>
            <person name="Hayashi T."/>
            <person name="Toyoda A."/>
            <person name="Oliveira C."/>
            <person name="Osipova E."/>
            <person name="Leigh N.D."/>
            <person name="Simon A."/>
            <person name="Yun M.H."/>
        </authorList>
    </citation>
    <scope>NUCLEOTIDE SEQUENCE</scope>
    <source>
        <strain evidence="2">20211129_DDA</strain>
        <tissue evidence="2">Liver</tissue>
    </source>
</reference>
<evidence type="ECO:0000313" key="2">
    <source>
        <dbReference type="EMBL" id="KAJ1203987.1"/>
    </source>
</evidence>
<protein>
    <submittedName>
        <fullName evidence="2">Uncharacterized protein</fullName>
    </submittedName>
</protein>
<organism evidence="2 3">
    <name type="scientific">Pleurodeles waltl</name>
    <name type="common">Iberian ribbed newt</name>
    <dbReference type="NCBI Taxonomy" id="8319"/>
    <lineage>
        <taxon>Eukaryota</taxon>
        <taxon>Metazoa</taxon>
        <taxon>Chordata</taxon>
        <taxon>Craniata</taxon>
        <taxon>Vertebrata</taxon>
        <taxon>Euteleostomi</taxon>
        <taxon>Amphibia</taxon>
        <taxon>Batrachia</taxon>
        <taxon>Caudata</taxon>
        <taxon>Salamandroidea</taxon>
        <taxon>Salamandridae</taxon>
        <taxon>Pleurodelinae</taxon>
        <taxon>Pleurodeles</taxon>
    </lineage>
</organism>
<keyword evidence="3" id="KW-1185">Reference proteome</keyword>
<name>A0AAV7VUR9_PLEWA</name>
<evidence type="ECO:0000256" key="1">
    <source>
        <dbReference type="SAM" id="MobiDB-lite"/>
    </source>
</evidence>
<accession>A0AAV7VUR9</accession>
<dbReference type="EMBL" id="JANPWB010000003">
    <property type="protein sequence ID" value="KAJ1203987.1"/>
    <property type="molecule type" value="Genomic_DNA"/>
</dbReference>
<dbReference type="AlphaFoldDB" id="A0AAV7VUR9"/>
<proteinExistence type="predicted"/>
<feature type="region of interest" description="Disordered" evidence="1">
    <location>
        <begin position="1"/>
        <end position="34"/>
    </location>
</feature>
<dbReference type="Proteomes" id="UP001066276">
    <property type="component" value="Chromosome 2_1"/>
</dbReference>
<sequence length="92" mass="9987">MGNTRGKQGDSQMETPGTTHHTRATEGEKESMAPTIQAQFDRILAAIADTKTVLQQEIGVVSAGLGLLRAEHRELAENIAEVEKEVEDMQPS</sequence>
<gene>
    <name evidence="2" type="ORF">NDU88_007768</name>
</gene>